<comment type="similarity">
    <text evidence="2">Belongs to the threonine aldolase family.</text>
</comment>
<evidence type="ECO:0000256" key="3">
    <source>
        <dbReference type="ARBA" id="ARBA00022898"/>
    </source>
</evidence>
<dbReference type="Gene3D" id="3.90.1150.10">
    <property type="entry name" value="Aspartate Aminotransferase, domain 1"/>
    <property type="match status" value="1"/>
</dbReference>
<dbReference type="GO" id="GO:0006567">
    <property type="term" value="P:L-threonine catabolic process"/>
    <property type="evidence" value="ECO:0007669"/>
    <property type="project" value="TreeGrafter"/>
</dbReference>
<comment type="caution">
    <text evidence="8">The sequence shown here is derived from an EMBL/GenBank/DDBJ whole genome shotgun (WGS) entry which is preliminary data.</text>
</comment>
<name>A0A4Y3WTH5_9PSEU</name>
<dbReference type="EMBL" id="BJNG01000040">
    <property type="protein sequence ID" value="GEC22187.1"/>
    <property type="molecule type" value="Genomic_DNA"/>
</dbReference>
<dbReference type="InterPro" id="IPR015421">
    <property type="entry name" value="PyrdxlP-dep_Trfase_major"/>
</dbReference>
<dbReference type="AlphaFoldDB" id="A0A4Y3WTH5"/>
<reference evidence="8 9" key="1">
    <citation type="submission" date="2019-06" db="EMBL/GenBank/DDBJ databases">
        <title>Whole genome shotgun sequence of Pseudonocardia hydrocarbonoxydans NBRC 14498.</title>
        <authorList>
            <person name="Hosoyama A."/>
            <person name="Uohara A."/>
            <person name="Ohji S."/>
            <person name="Ichikawa N."/>
        </authorList>
    </citation>
    <scope>NUCLEOTIDE SEQUENCE [LARGE SCALE GENOMIC DNA]</scope>
    <source>
        <strain evidence="8 9">NBRC 14498</strain>
    </source>
</reference>
<dbReference type="FunFam" id="3.40.640.10:FF:000030">
    <property type="entry name" value="Low-specificity L-threonine aldolase"/>
    <property type="match status" value="1"/>
</dbReference>
<evidence type="ECO:0000256" key="6">
    <source>
        <dbReference type="SAM" id="MobiDB-lite"/>
    </source>
</evidence>
<dbReference type="GO" id="GO:0006545">
    <property type="term" value="P:glycine biosynthetic process"/>
    <property type="evidence" value="ECO:0007669"/>
    <property type="project" value="TreeGrafter"/>
</dbReference>
<evidence type="ECO:0000256" key="1">
    <source>
        <dbReference type="ARBA" id="ARBA00001933"/>
    </source>
</evidence>
<comment type="cofactor">
    <cofactor evidence="1">
        <name>pyridoxal 5'-phosphate</name>
        <dbReference type="ChEBI" id="CHEBI:597326"/>
    </cofactor>
</comment>
<gene>
    <name evidence="8" type="primary">ltaA</name>
    <name evidence="8" type="ORF">PHY01_44700</name>
</gene>
<proteinExistence type="inferred from homology"/>
<evidence type="ECO:0000256" key="4">
    <source>
        <dbReference type="ARBA" id="ARBA00023239"/>
    </source>
</evidence>
<dbReference type="InterPro" id="IPR001597">
    <property type="entry name" value="ArAA_b-elim_lyase/Thr_aldolase"/>
</dbReference>
<accession>A0A4Y3WTH5</accession>
<dbReference type="InterPro" id="IPR015424">
    <property type="entry name" value="PyrdxlP-dep_Trfase"/>
</dbReference>
<keyword evidence="4" id="KW-0456">Lyase</keyword>
<evidence type="ECO:0000256" key="5">
    <source>
        <dbReference type="PIRSR" id="PIRSR017617-1"/>
    </source>
</evidence>
<feature type="region of interest" description="Disordered" evidence="6">
    <location>
        <begin position="1"/>
        <end position="27"/>
    </location>
</feature>
<dbReference type="SUPFAM" id="SSF53383">
    <property type="entry name" value="PLP-dependent transferases"/>
    <property type="match status" value="1"/>
</dbReference>
<organism evidence="8 9">
    <name type="scientific">Pseudonocardia hydrocarbonoxydans</name>
    <dbReference type="NCBI Taxonomy" id="76726"/>
    <lineage>
        <taxon>Bacteria</taxon>
        <taxon>Bacillati</taxon>
        <taxon>Actinomycetota</taxon>
        <taxon>Actinomycetes</taxon>
        <taxon>Pseudonocardiales</taxon>
        <taxon>Pseudonocardiaceae</taxon>
        <taxon>Pseudonocardia</taxon>
    </lineage>
</organism>
<dbReference type="Gene3D" id="3.40.640.10">
    <property type="entry name" value="Type I PLP-dependent aspartate aminotransferase-like (Major domain)"/>
    <property type="match status" value="1"/>
</dbReference>
<evidence type="ECO:0000313" key="9">
    <source>
        <dbReference type="Proteomes" id="UP000320338"/>
    </source>
</evidence>
<sequence length="386" mass="39391">MRSTSRSRRASAKAGPIDLRSDTVTRPTSEMRAAMAAADVGDDVLDGDPTMRELEVRVAGLLGAADALWTPSGSMGNLIALMAHLSRGDAFLAPAGAHVLDAELGTAAWLAGGMPRPLPHDGGPGKVTPDAVRRAAGTPGPYFTLRTTLLCLENTHNAAGGTVTAPEEHAAVAAAARAAKLRVHLDGARLWNAAAALGVPPGALTVGADTVQVCLSKGLGAPVGSVVAGSTEFVDEARRLRKMLGGGVRQGGVLAAAGLVALDRIDRLADDHRRARTLADGLRERGWQAAVPQTNIVLIPVADLDGTLRRLADAGVRAVAMSGQVRLMTHADVDDADIAVALDRIGAPGAGTGEDGRADGRAAYAPVQRGLRSSGAGRAPARPGGR</sequence>
<evidence type="ECO:0000259" key="7">
    <source>
        <dbReference type="Pfam" id="PF01212"/>
    </source>
</evidence>
<protein>
    <submittedName>
        <fullName evidence="8">Threonine aldolase</fullName>
    </submittedName>
</protein>
<evidence type="ECO:0000256" key="2">
    <source>
        <dbReference type="ARBA" id="ARBA00006966"/>
    </source>
</evidence>
<dbReference type="PIRSF" id="PIRSF017617">
    <property type="entry name" value="Thr_aldolase"/>
    <property type="match status" value="1"/>
</dbReference>
<keyword evidence="9" id="KW-1185">Reference proteome</keyword>
<dbReference type="RefSeq" id="WP_141281445.1">
    <property type="nucleotide sequence ID" value="NZ_BAAARZ010000063.1"/>
</dbReference>
<dbReference type="GO" id="GO:0005829">
    <property type="term" value="C:cytosol"/>
    <property type="evidence" value="ECO:0007669"/>
    <property type="project" value="TreeGrafter"/>
</dbReference>
<dbReference type="NCBIfam" id="NF041359">
    <property type="entry name" value="GntG_guanitoxin"/>
    <property type="match status" value="1"/>
</dbReference>
<feature type="compositionally biased region" description="Basic residues" evidence="6">
    <location>
        <begin position="1"/>
        <end position="11"/>
    </location>
</feature>
<keyword evidence="3" id="KW-0663">Pyridoxal phosphate</keyword>
<dbReference type="InterPro" id="IPR023603">
    <property type="entry name" value="Low_specificity_L-TA-like"/>
</dbReference>
<dbReference type="PANTHER" id="PTHR48097:SF9">
    <property type="entry name" value="L-THREONINE ALDOLASE"/>
    <property type="match status" value="1"/>
</dbReference>
<evidence type="ECO:0000313" key="8">
    <source>
        <dbReference type="EMBL" id="GEC22187.1"/>
    </source>
</evidence>
<dbReference type="Proteomes" id="UP000320338">
    <property type="component" value="Unassembled WGS sequence"/>
</dbReference>
<feature type="domain" description="Aromatic amino acid beta-eliminating lyase/threonine aldolase" evidence="7">
    <location>
        <begin position="18"/>
        <end position="302"/>
    </location>
</feature>
<dbReference type="GO" id="GO:0008732">
    <property type="term" value="F:L-allo-threonine aldolase activity"/>
    <property type="evidence" value="ECO:0007669"/>
    <property type="project" value="TreeGrafter"/>
</dbReference>
<dbReference type="OrthoDB" id="9774495at2"/>
<feature type="modified residue" description="N6-(pyridoxal phosphate)lysine" evidence="5">
    <location>
        <position position="217"/>
    </location>
</feature>
<dbReference type="PANTHER" id="PTHR48097">
    <property type="entry name" value="L-THREONINE ALDOLASE-RELATED"/>
    <property type="match status" value="1"/>
</dbReference>
<feature type="compositionally biased region" description="Low complexity" evidence="6">
    <location>
        <begin position="369"/>
        <end position="386"/>
    </location>
</feature>
<dbReference type="Pfam" id="PF01212">
    <property type="entry name" value="Beta_elim_lyase"/>
    <property type="match status" value="1"/>
</dbReference>
<dbReference type="InterPro" id="IPR015422">
    <property type="entry name" value="PyrdxlP-dep_Trfase_small"/>
</dbReference>
<feature type="region of interest" description="Disordered" evidence="6">
    <location>
        <begin position="349"/>
        <end position="386"/>
    </location>
</feature>